<dbReference type="Gramene" id="ONK76422">
    <property type="protein sequence ID" value="ONK76422"/>
    <property type="gene ID" value="A4U43_C03F27650"/>
</dbReference>
<reference evidence="3" key="1">
    <citation type="journal article" date="2017" name="Nat. Commun.">
        <title>The asparagus genome sheds light on the origin and evolution of a young Y chromosome.</title>
        <authorList>
            <person name="Harkess A."/>
            <person name="Zhou J."/>
            <person name="Xu C."/>
            <person name="Bowers J.E."/>
            <person name="Van der Hulst R."/>
            <person name="Ayyampalayam S."/>
            <person name="Mercati F."/>
            <person name="Riccardi P."/>
            <person name="McKain M.R."/>
            <person name="Kakrana A."/>
            <person name="Tang H."/>
            <person name="Ray J."/>
            <person name="Groenendijk J."/>
            <person name="Arikit S."/>
            <person name="Mathioni S.M."/>
            <person name="Nakano M."/>
            <person name="Shan H."/>
            <person name="Telgmann-Rauber A."/>
            <person name="Kanno A."/>
            <person name="Yue Z."/>
            <person name="Chen H."/>
            <person name="Li W."/>
            <person name="Chen Y."/>
            <person name="Xu X."/>
            <person name="Zhang Y."/>
            <person name="Luo S."/>
            <person name="Chen H."/>
            <person name="Gao J."/>
            <person name="Mao Z."/>
            <person name="Pires J.C."/>
            <person name="Luo M."/>
            <person name="Kudrna D."/>
            <person name="Wing R.A."/>
            <person name="Meyers B.C."/>
            <person name="Yi K."/>
            <person name="Kong H."/>
            <person name="Lavrijsen P."/>
            <person name="Sunseri F."/>
            <person name="Falavigna A."/>
            <person name="Ye Y."/>
            <person name="Leebens-Mack J.H."/>
            <person name="Chen G."/>
        </authorList>
    </citation>
    <scope>NUCLEOTIDE SEQUENCE [LARGE SCALE GENOMIC DNA]</scope>
    <source>
        <strain evidence="3">cv. DH0086</strain>
    </source>
</reference>
<name>A0A5P1FE82_ASPOF</name>
<dbReference type="Proteomes" id="UP000243459">
    <property type="component" value="Chromosome 3"/>
</dbReference>
<protein>
    <submittedName>
        <fullName evidence="2">Uncharacterized protein</fullName>
    </submittedName>
</protein>
<evidence type="ECO:0000256" key="1">
    <source>
        <dbReference type="SAM" id="MobiDB-lite"/>
    </source>
</evidence>
<organism evidence="2 3">
    <name type="scientific">Asparagus officinalis</name>
    <name type="common">Garden asparagus</name>
    <dbReference type="NCBI Taxonomy" id="4686"/>
    <lineage>
        <taxon>Eukaryota</taxon>
        <taxon>Viridiplantae</taxon>
        <taxon>Streptophyta</taxon>
        <taxon>Embryophyta</taxon>
        <taxon>Tracheophyta</taxon>
        <taxon>Spermatophyta</taxon>
        <taxon>Magnoliopsida</taxon>
        <taxon>Liliopsida</taxon>
        <taxon>Asparagales</taxon>
        <taxon>Asparagaceae</taxon>
        <taxon>Asparagoideae</taxon>
        <taxon>Asparagus</taxon>
    </lineage>
</organism>
<feature type="region of interest" description="Disordered" evidence="1">
    <location>
        <begin position="250"/>
        <end position="270"/>
    </location>
</feature>
<gene>
    <name evidence="2" type="ORF">A4U43_C03F27650</name>
</gene>
<dbReference type="AlphaFoldDB" id="A0A5P1FE82"/>
<keyword evidence="3" id="KW-1185">Reference proteome</keyword>
<sequence length="270" mass="29438">MLVDDVPSLGHDTKMQTCIETTTIRKDIWREIKPSESVPPPALDNTTDDEDAPLTFSRALNKRKRGAMGACAKVSAAVPLKKTTCRRVVKPSKWVVTPYTEGKKKKEKDNIGDKSIVEVAGEEEEQVQKKVRAVVDGVGFEQGRGSSWPARVWVAADERVRSWGSELGAVPAGLAVGRRQKLKVARRAAAGSWGVLVALKGRMAVSSAEAEGCLWAPPARWSWLSGGQGLWEEAGGMRWLEASSSTVKSRAAWRGEDRDGGCGRGRCRRQ</sequence>
<feature type="region of interest" description="Disordered" evidence="1">
    <location>
        <begin position="33"/>
        <end position="52"/>
    </location>
</feature>
<evidence type="ECO:0000313" key="2">
    <source>
        <dbReference type="EMBL" id="ONK76422.1"/>
    </source>
</evidence>
<dbReference type="EMBL" id="CM007383">
    <property type="protein sequence ID" value="ONK76422.1"/>
    <property type="molecule type" value="Genomic_DNA"/>
</dbReference>
<accession>A0A5P1FE82</accession>
<evidence type="ECO:0000313" key="3">
    <source>
        <dbReference type="Proteomes" id="UP000243459"/>
    </source>
</evidence>
<proteinExistence type="predicted"/>